<sequence length="69" mass="7588">MTGIACSWIGSTTAFGKVVRNANISALRTFKLTVELLCHGPAPQFEPRFREDIIFIASFKMASPVPQSM</sequence>
<dbReference type="Proteomes" id="UP000253324">
    <property type="component" value="Unassembled WGS sequence"/>
</dbReference>
<dbReference type="AlphaFoldDB" id="A0A368YUB4"/>
<reference evidence="1 2" key="1">
    <citation type="submission" date="2018-07" db="EMBL/GenBank/DDBJ databases">
        <title>Genomic Encyclopedia of Type Strains, Phase III (KMG-III): the genomes of soil and plant-associated and newly described type strains.</title>
        <authorList>
            <person name="Whitman W."/>
        </authorList>
    </citation>
    <scope>NUCLEOTIDE SEQUENCE [LARGE SCALE GENOMIC DNA]</scope>
    <source>
        <strain evidence="1 2">31-25a</strain>
    </source>
</reference>
<keyword evidence="2" id="KW-1185">Reference proteome</keyword>
<comment type="caution">
    <text evidence="1">The sequence shown here is derived from an EMBL/GenBank/DDBJ whole genome shotgun (WGS) entry which is preliminary data.</text>
</comment>
<proteinExistence type="predicted"/>
<accession>A0A368YUB4</accession>
<protein>
    <submittedName>
        <fullName evidence="1">Uncharacterized protein</fullName>
    </submittedName>
</protein>
<evidence type="ECO:0000313" key="1">
    <source>
        <dbReference type="EMBL" id="RCW83810.1"/>
    </source>
</evidence>
<dbReference type="EMBL" id="QPJM01000005">
    <property type="protein sequence ID" value="RCW83810.1"/>
    <property type="molecule type" value="Genomic_DNA"/>
</dbReference>
<organism evidence="1 2">
    <name type="scientific">Phyllobacterium bourgognense</name>
    <dbReference type="NCBI Taxonomy" id="314236"/>
    <lineage>
        <taxon>Bacteria</taxon>
        <taxon>Pseudomonadati</taxon>
        <taxon>Pseudomonadota</taxon>
        <taxon>Alphaproteobacteria</taxon>
        <taxon>Hyphomicrobiales</taxon>
        <taxon>Phyllobacteriaceae</taxon>
        <taxon>Phyllobacterium</taxon>
    </lineage>
</organism>
<name>A0A368YUB4_9HYPH</name>
<evidence type="ECO:0000313" key="2">
    <source>
        <dbReference type="Proteomes" id="UP000253324"/>
    </source>
</evidence>
<gene>
    <name evidence="1" type="ORF">C7476_105306</name>
</gene>